<evidence type="ECO:0000259" key="1">
    <source>
        <dbReference type="Pfam" id="PF01498"/>
    </source>
</evidence>
<dbReference type="GO" id="GO:0003677">
    <property type="term" value="F:DNA binding"/>
    <property type="evidence" value="ECO:0007669"/>
    <property type="project" value="InterPro"/>
</dbReference>
<feature type="non-terminal residue" evidence="2">
    <location>
        <position position="176"/>
    </location>
</feature>
<evidence type="ECO:0000313" key="2">
    <source>
        <dbReference type="EMBL" id="CAF4222959.1"/>
    </source>
</evidence>
<dbReference type="InterPro" id="IPR036397">
    <property type="entry name" value="RNaseH_sf"/>
</dbReference>
<dbReference type="InterPro" id="IPR009057">
    <property type="entry name" value="Homeodomain-like_sf"/>
</dbReference>
<dbReference type="Pfam" id="PF01498">
    <property type="entry name" value="HTH_Tnp_Tc3_2"/>
    <property type="match status" value="1"/>
</dbReference>
<dbReference type="GO" id="GO:0015074">
    <property type="term" value="P:DNA integration"/>
    <property type="evidence" value="ECO:0007669"/>
    <property type="project" value="InterPro"/>
</dbReference>
<name>A0A820CJT5_9BILA</name>
<dbReference type="EMBL" id="CAJOBD010017557">
    <property type="protein sequence ID" value="CAF4222959.1"/>
    <property type="molecule type" value="Genomic_DNA"/>
</dbReference>
<evidence type="ECO:0000313" key="3">
    <source>
        <dbReference type="Proteomes" id="UP000663836"/>
    </source>
</evidence>
<feature type="non-terminal residue" evidence="2">
    <location>
        <position position="1"/>
    </location>
</feature>
<dbReference type="AlphaFoldDB" id="A0A820CJT5"/>
<reference evidence="2" key="1">
    <citation type="submission" date="2021-02" db="EMBL/GenBank/DDBJ databases">
        <authorList>
            <person name="Nowell W R."/>
        </authorList>
    </citation>
    <scope>NUCLEOTIDE SEQUENCE</scope>
</reference>
<dbReference type="SUPFAM" id="SSF46689">
    <property type="entry name" value="Homeodomain-like"/>
    <property type="match status" value="1"/>
</dbReference>
<dbReference type="Proteomes" id="UP000663836">
    <property type="component" value="Unassembled WGS sequence"/>
</dbReference>
<dbReference type="InterPro" id="IPR002492">
    <property type="entry name" value="Transposase_Tc1-like"/>
</dbReference>
<feature type="domain" description="Transposase Tc1-like" evidence="1">
    <location>
        <begin position="54"/>
        <end position="124"/>
    </location>
</feature>
<proteinExistence type="predicted"/>
<protein>
    <recommendedName>
        <fullName evidence="1">Transposase Tc1-like domain-containing protein</fullName>
    </recommendedName>
</protein>
<organism evidence="2 3">
    <name type="scientific">Rotaria sordida</name>
    <dbReference type="NCBI Taxonomy" id="392033"/>
    <lineage>
        <taxon>Eukaryota</taxon>
        <taxon>Metazoa</taxon>
        <taxon>Spiralia</taxon>
        <taxon>Gnathifera</taxon>
        <taxon>Rotifera</taxon>
        <taxon>Eurotatoria</taxon>
        <taxon>Bdelloidea</taxon>
        <taxon>Philodinida</taxon>
        <taxon>Philodinidae</taxon>
        <taxon>Rotaria</taxon>
    </lineage>
</organism>
<comment type="caution">
    <text evidence="2">The sequence shown here is derived from an EMBL/GenBank/DDBJ whole genome shotgun (WGS) entry which is preliminary data.</text>
</comment>
<gene>
    <name evidence="2" type="ORF">JBS370_LOCUS37527</name>
</gene>
<accession>A0A820CJT5</accession>
<sequence length="176" mass="20767">MERKAVSIDTKKKIITLHEVGMSKHMISKHCETQSVATKPGSGRKPKLTERQKRAIKIEQLHYNSISLNDLVKFVQINFDVTVRRSIISEILNSFSLFSYVAPKNSAINRQQRKNRVDWCREHLERPMDNWTKIILSDESCFELLNRKNRIYIRRYQCDGQQYKRSQSRSHKCDGL</sequence>
<dbReference type="GO" id="GO:0006313">
    <property type="term" value="P:DNA transposition"/>
    <property type="evidence" value="ECO:0007669"/>
    <property type="project" value="InterPro"/>
</dbReference>
<dbReference type="Gene3D" id="3.30.420.10">
    <property type="entry name" value="Ribonuclease H-like superfamily/Ribonuclease H"/>
    <property type="match status" value="1"/>
</dbReference>